<reference evidence="2 3" key="1">
    <citation type="journal article" date="2021" name="Hortic Res">
        <title>The domestication of Cucurbita argyrosperma as revealed by the genome of its wild relative.</title>
        <authorList>
            <person name="Barrera-Redondo J."/>
            <person name="Sanchez-de la Vega G."/>
            <person name="Aguirre-Liguori J.A."/>
            <person name="Castellanos-Morales G."/>
            <person name="Gutierrez-Guerrero Y.T."/>
            <person name="Aguirre-Dugua X."/>
            <person name="Aguirre-Planter E."/>
            <person name="Tenaillon M.I."/>
            <person name="Lira-Saade R."/>
            <person name="Eguiarte L.E."/>
        </authorList>
    </citation>
    <scope>NUCLEOTIDE SEQUENCE [LARGE SCALE GENOMIC DNA]</scope>
    <source>
        <strain evidence="2">JBR-2021</strain>
    </source>
</reference>
<dbReference type="Proteomes" id="UP000685013">
    <property type="component" value="Chromosome 5"/>
</dbReference>
<accession>A0AAV6NMA4</accession>
<feature type="compositionally biased region" description="Basic and acidic residues" evidence="1">
    <location>
        <begin position="109"/>
        <end position="128"/>
    </location>
</feature>
<proteinExistence type="predicted"/>
<comment type="caution">
    <text evidence="2">The sequence shown here is derived from an EMBL/GenBank/DDBJ whole genome shotgun (WGS) entry which is preliminary data.</text>
</comment>
<evidence type="ECO:0000313" key="3">
    <source>
        <dbReference type="Proteomes" id="UP000685013"/>
    </source>
</evidence>
<dbReference type="EMBL" id="JAGKQH010000005">
    <property type="protein sequence ID" value="KAG6598857.1"/>
    <property type="molecule type" value="Genomic_DNA"/>
</dbReference>
<feature type="region of interest" description="Disordered" evidence="1">
    <location>
        <begin position="90"/>
        <end position="128"/>
    </location>
</feature>
<sequence>MVKRNRCPFALGVFMSRNGIGLGNSQKKNAAMSGKQLDQWGNGYQSYDDDLDDYSYSPPLQGNVQVARIGYVGVVSAEVKQVSSYEQSWRTHDRNRQTGSYTTASTKEVASRGETFKERSSGRVGSKDEFKTTSTYRVGDRSGYTEYQRQERFRRVDFGSGGSSSNSIRGSAGSKGDLRFDMLFSAVENKMEERGFCSFLVFVML</sequence>
<name>A0AAV6NMA4_9ROSI</name>
<feature type="compositionally biased region" description="Polar residues" evidence="1">
    <location>
        <begin position="97"/>
        <end position="108"/>
    </location>
</feature>
<evidence type="ECO:0000313" key="2">
    <source>
        <dbReference type="EMBL" id="KAG6598857.1"/>
    </source>
</evidence>
<dbReference type="AlphaFoldDB" id="A0AAV6NMA4"/>
<protein>
    <submittedName>
        <fullName evidence="2">Uncharacterized protein</fullName>
    </submittedName>
</protein>
<keyword evidence="3" id="KW-1185">Reference proteome</keyword>
<organism evidence="2 3">
    <name type="scientific">Cucurbita argyrosperma subsp. sororia</name>
    <dbReference type="NCBI Taxonomy" id="37648"/>
    <lineage>
        <taxon>Eukaryota</taxon>
        <taxon>Viridiplantae</taxon>
        <taxon>Streptophyta</taxon>
        <taxon>Embryophyta</taxon>
        <taxon>Tracheophyta</taxon>
        <taxon>Spermatophyta</taxon>
        <taxon>Magnoliopsida</taxon>
        <taxon>eudicotyledons</taxon>
        <taxon>Gunneridae</taxon>
        <taxon>Pentapetalae</taxon>
        <taxon>rosids</taxon>
        <taxon>fabids</taxon>
        <taxon>Cucurbitales</taxon>
        <taxon>Cucurbitaceae</taxon>
        <taxon>Cucurbiteae</taxon>
        <taxon>Cucurbita</taxon>
    </lineage>
</organism>
<feature type="non-terminal residue" evidence="2">
    <location>
        <position position="1"/>
    </location>
</feature>
<gene>
    <name evidence="2" type="ORF">SDJN03_08635</name>
</gene>
<evidence type="ECO:0000256" key="1">
    <source>
        <dbReference type="SAM" id="MobiDB-lite"/>
    </source>
</evidence>